<protein>
    <recommendedName>
        <fullName evidence="8">FG-GAP repeat protein</fullName>
    </recommendedName>
</protein>
<dbReference type="RefSeq" id="WP_144868449.1">
    <property type="nucleotide sequence ID" value="NZ_LR213852.1"/>
</dbReference>
<sequence>MSDFNQDGFPDLIVSAPGESPGDDPDSGVIFTINGSRGDLEGDRDFDQENLNLDNNEEGDSFGAALALGDFDNDGFDDLVVGTPGKSPENNPESGAIFTLRGTSNGLVADDDFDQDNLDLGSNENGDLFGATLAVGDFNNDNFDDLVVGAPGESTGVFDLRAGRIFTLEGSSDGLRGDRELSQDSLDLGNNELDDNFGEALAVGDFNNDGFDDLVVGAPGETPGNDPRSGAIFTLNGSSDGLEGDNDYDQESLNLGTNEEGDSFGEALAVGDFNNDGFDDVVVGAPGESPGDDPQSGAVFTLNGSSNGLIGDRDFDQESFNSGRNEEGDSFGEALAVGDFNNDGFDDVVIGAPGESPGDEPDSGAIFTLNGSSNGLVTGNSFDQESLGLGTNESGDLFGAALTVGDFNDDGFEDLAVGAPGESPGDDPDSGAIYILNGSSDGLVAGSDFDQESLGIGTNESGDGFGSALISSRSDDDDNGPIIEPPPLPEGQIGLYRFRNTNFETGNYLFTGRQERDNILNDPNLSRTFTLEGGGNRAFVASTQPDDDLIDIYRLRSVDIEGNYLYVSRREYDNIFDDDSDQRNKWIGEGLDTDGEDIPEFYVYGAGANQGVQFNRFQNIETNNFLFANPSETEAINNDPNLSAIFVDQGVAFESLS</sequence>
<dbReference type="InterPro" id="IPR013517">
    <property type="entry name" value="FG-GAP"/>
</dbReference>
<proteinExistence type="predicted"/>
<evidence type="ECO:0000256" key="5">
    <source>
        <dbReference type="SAM" id="MobiDB-lite"/>
    </source>
</evidence>
<evidence type="ECO:0000313" key="7">
    <source>
        <dbReference type="Proteomes" id="UP000320055"/>
    </source>
</evidence>
<keyword evidence="2" id="KW-0677">Repeat</keyword>
<keyword evidence="4" id="KW-0325">Glycoprotein</keyword>
<dbReference type="SUPFAM" id="SSF69318">
    <property type="entry name" value="Integrin alpha N-terminal domain"/>
    <property type="match status" value="2"/>
</dbReference>
<organism evidence="6 7">
    <name type="scientific">Hyella patelloides LEGE 07179</name>
    <dbReference type="NCBI Taxonomy" id="945734"/>
    <lineage>
        <taxon>Bacteria</taxon>
        <taxon>Bacillati</taxon>
        <taxon>Cyanobacteriota</taxon>
        <taxon>Cyanophyceae</taxon>
        <taxon>Pleurocapsales</taxon>
        <taxon>Hyellaceae</taxon>
        <taxon>Hyella</taxon>
    </lineage>
</organism>
<gene>
    <name evidence="6" type="ORF">H1P_950007</name>
</gene>
<name>A0A563W5B2_9CYAN</name>
<keyword evidence="1" id="KW-0732">Signal</keyword>
<feature type="region of interest" description="Disordered" evidence="5">
    <location>
        <begin position="1"/>
        <end position="49"/>
    </location>
</feature>
<reference evidence="6 7" key="1">
    <citation type="submission" date="2019-01" db="EMBL/GenBank/DDBJ databases">
        <authorList>
            <person name="Brito A."/>
        </authorList>
    </citation>
    <scope>NUCLEOTIDE SEQUENCE [LARGE SCALE GENOMIC DNA]</scope>
    <source>
        <strain evidence="6">1</strain>
    </source>
</reference>
<dbReference type="GO" id="GO:0007155">
    <property type="term" value="P:cell adhesion"/>
    <property type="evidence" value="ECO:0007669"/>
    <property type="project" value="InterPro"/>
</dbReference>
<dbReference type="Proteomes" id="UP000320055">
    <property type="component" value="Unassembled WGS sequence"/>
</dbReference>
<evidence type="ECO:0000256" key="1">
    <source>
        <dbReference type="ARBA" id="ARBA00022729"/>
    </source>
</evidence>
<dbReference type="EMBL" id="CAACVJ010000704">
    <property type="protein sequence ID" value="VEP18891.1"/>
    <property type="molecule type" value="Genomic_DNA"/>
</dbReference>
<dbReference type="PROSITE" id="PS51470">
    <property type="entry name" value="FG_GAP"/>
    <property type="match status" value="6"/>
</dbReference>
<dbReference type="SMART" id="SM00191">
    <property type="entry name" value="Int_alpha"/>
    <property type="match status" value="7"/>
</dbReference>
<evidence type="ECO:0000256" key="4">
    <source>
        <dbReference type="ARBA" id="ARBA00023180"/>
    </source>
</evidence>
<evidence type="ECO:0008006" key="8">
    <source>
        <dbReference type="Google" id="ProtNLM"/>
    </source>
</evidence>
<dbReference type="Gene3D" id="2.130.10.130">
    <property type="entry name" value="Integrin alpha, N-terminal"/>
    <property type="match status" value="3"/>
</dbReference>
<dbReference type="PRINTS" id="PR01185">
    <property type="entry name" value="INTEGRINA"/>
</dbReference>
<keyword evidence="7" id="KW-1185">Reference proteome</keyword>
<dbReference type="InterPro" id="IPR013519">
    <property type="entry name" value="Int_alpha_beta-p"/>
</dbReference>
<dbReference type="OrthoDB" id="9765879at2"/>
<accession>A0A563W5B2</accession>
<dbReference type="InterPro" id="IPR028994">
    <property type="entry name" value="Integrin_alpha_N"/>
</dbReference>
<evidence type="ECO:0000256" key="3">
    <source>
        <dbReference type="ARBA" id="ARBA00022801"/>
    </source>
</evidence>
<dbReference type="PANTHER" id="PTHR23221">
    <property type="entry name" value="GLYCOSYLPHOSPHATIDYLINOSITOL PHOSPHOLIPASE D"/>
    <property type="match status" value="1"/>
</dbReference>
<feature type="compositionally biased region" description="Basic and acidic residues" evidence="5">
    <location>
        <begin position="38"/>
        <end position="47"/>
    </location>
</feature>
<dbReference type="GO" id="GO:0008305">
    <property type="term" value="C:integrin complex"/>
    <property type="evidence" value="ECO:0007669"/>
    <property type="project" value="InterPro"/>
</dbReference>
<dbReference type="PANTHER" id="PTHR23221:SF7">
    <property type="entry name" value="PHOSPHATIDYLINOSITOL-GLYCAN-SPECIFIC PHOSPHOLIPASE D"/>
    <property type="match status" value="1"/>
</dbReference>
<evidence type="ECO:0000313" key="6">
    <source>
        <dbReference type="EMBL" id="VEP18891.1"/>
    </source>
</evidence>
<dbReference type="AlphaFoldDB" id="A0A563W5B2"/>
<evidence type="ECO:0000256" key="2">
    <source>
        <dbReference type="ARBA" id="ARBA00022737"/>
    </source>
</evidence>
<keyword evidence="3" id="KW-0378">Hydrolase</keyword>
<feature type="region of interest" description="Disordered" evidence="5">
    <location>
        <begin position="456"/>
        <end position="490"/>
    </location>
</feature>
<dbReference type="Pfam" id="PF01839">
    <property type="entry name" value="FG-GAP"/>
    <property type="match status" value="7"/>
</dbReference>
<dbReference type="InterPro" id="IPR000413">
    <property type="entry name" value="Integrin_alpha"/>
</dbReference>
<dbReference type="GO" id="GO:0016787">
    <property type="term" value="F:hydrolase activity"/>
    <property type="evidence" value="ECO:0007669"/>
    <property type="project" value="UniProtKB-KW"/>
</dbReference>